<protein>
    <recommendedName>
        <fullName evidence="7">Probable branched-chain-amino-acid aminotransferase</fullName>
        <ecNumber evidence="6">2.6.1.42</ecNumber>
    </recommendedName>
</protein>
<comment type="catalytic activity">
    <reaction evidence="9">
        <text>L-valine + 2-oxoglutarate = 3-methyl-2-oxobutanoate + L-glutamate</text>
        <dbReference type="Rhea" id="RHEA:24813"/>
        <dbReference type="ChEBI" id="CHEBI:11851"/>
        <dbReference type="ChEBI" id="CHEBI:16810"/>
        <dbReference type="ChEBI" id="CHEBI:29985"/>
        <dbReference type="ChEBI" id="CHEBI:57762"/>
        <dbReference type="EC" id="2.6.1.42"/>
    </reaction>
</comment>
<proteinExistence type="inferred from homology"/>
<keyword evidence="12" id="KW-0032">Aminotransferase</keyword>
<evidence type="ECO:0000256" key="10">
    <source>
        <dbReference type="ARBA" id="ARBA00048798"/>
    </source>
</evidence>
<evidence type="ECO:0000256" key="9">
    <source>
        <dbReference type="ARBA" id="ARBA00048212"/>
    </source>
</evidence>
<keyword evidence="13" id="KW-1185">Reference proteome</keyword>
<name>A0A6G6Y8H7_9SPHN</name>
<comment type="pathway">
    <text evidence="4">Amino-acid biosynthesis; L-leucine biosynthesis; L-leucine from 3-methyl-2-oxobutanoate: step 4/4.</text>
</comment>
<dbReference type="PANTHER" id="PTHR42743:SF11">
    <property type="entry name" value="AMINODEOXYCHORISMATE LYASE"/>
    <property type="match status" value="1"/>
</dbReference>
<sequence>MAGSQDFTPDPRNANLLVHLNGELVPHATASVSIFDAGFGLGDGVWEGLRLHKGALLFLDAHLDRLYAGADDIRIDIGLTRAEMKAALRDLLIANDMQDGAHLRLMVTRGRKATVNQDPRNALGRPTIAITAEYKAPAQIPGGGLTVQSVTTRTSGPEMFDMRLNSHSRLNFIRALLEAIDIDPEADEALMCDPHGNVASCNATNFFWVKGGTVFVAGDRYCFNGITRGNVILACRGGVAPIEQGSFPLERVYDADEAFVTGTMGGITPVRAIDGRELPQVNGPVTQAVTDAYQVMKDADAAANRLV</sequence>
<evidence type="ECO:0000256" key="5">
    <source>
        <dbReference type="ARBA" id="ARBA00009320"/>
    </source>
</evidence>
<comment type="function">
    <text evidence="1">Acts on leucine, isoleucine and valine.</text>
</comment>
<comment type="catalytic activity">
    <reaction evidence="11">
        <text>L-leucine + 2-oxoglutarate = 4-methyl-2-oxopentanoate + L-glutamate</text>
        <dbReference type="Rhea" id="RHEA:18321"/>
        <dbReference type="ChEBI" id="CHEBI:16810"/>
        <dbReference type="ChEBI" id="CHEBI:17865"/>
        <dbReference type="ChEBI" id="CHEBI:29985"/>
        <dbReference type="ChEBI" id="CHEBI:57427"/>
        <dbReference type="EC" id="2.6.1.42"/>
    </reaction>
</comment>
<dbReference type="AlphaFoldDB" id="A0A6G6Y8H7"/>
<gene>
    <name evidence="12" type="ORF">G5C33_16120</name>
</gene>
<dbReference type="InterPro" id="IPR043132">
    <property type="entry name" value="BCAT-like_C"/>
</dbReference>
<dbReference type="Gene3D" id="3.30.470.10">
    <property type="match status" value="1"/>
</dbReference>
<dbReference type="GO" id="GO:0004084">
    <property type="term" value="F:branched-chain-amino-acid transaminase activity"/>
    <property type="evidence" value="ECO:0007669"/>
    <property type="project" value="UniProtKB-EC"/>
</dbReference>
<evidence type="ECO:0000256" key="7">
    <source>
        <dbReference type="ARBA" id="ARBA00014472"/>
    </source>
</evidence>
<dbReference type="Pfam" id="PF01063">
    <property type="entry name" value="Aminotran_4"/>
    <property type="match status" value="1"/>
</dbReference>
<dbReference type="Proteomes" id="UP000501568">
    <property type="component" value="Chromosome"/>
</dbReference>
<evidence type="ECO:0000313" key="13">
    <source>
        <dbReference type="Proteomes" id="UP000501568"/>
    </source>
</evidence>
<evidence type="ECO:0000313" key="12">
    <source>
        <dbReference type="EMBL" id="QIG81151.1"/>
    </source>
</evidence>
<dbReference type="InterPro" id="IPR043131">
    <property type="entry name" value="BCAT-like_N"/>
</dbReference>
<accession>A0A6G6Y8H7</accession>
<keyword evidence="8" id="KW-0100">Branched-chain amino acid biosynthesis</keyword>
<comment type="pathway">
    <text evidence="2">Amino-acid biosynthesis; L-isoleucine biosynthesis; L-isoleucine from 2-oxobutanoate: step 4/4.</text>
</comment>
<dbReference type="Gene3D" id="3.20.10.10">
    <property type="entry name" value="D-amino Acid Aminotransferase, subunit A, domain 2"/>
    <property type="match status" value="1"/>
</dbReference>
<keyword evidence="12" id="KW-0808">Transferase</keyword>
<dbReference type="PANTHER" id="PTHR42743">
    <property type="entry name" value="AMINO-ACID AMINOTRANSFERASE"/>
    <property type="match status" value="1"/>
</dbReference>
<dbReference type="InterPro" id="IPR050571">
    <property type="entry name" value="Class-IV_PLP-Dep_Aminotrnsfr"/>
</dbReference>
<dbReference type="SUPFAM" id="SSF56752">
    <property type="entry name" value="D-aminoacid aminotransferase-like PLP-dependent enzymes"/>
    <property type="match status" value="1"/>
</dbReference>
<organism evidence="12 13">
    <name type="scientific">Stakelama tenebrarum</name>
    <dbReference type="NCBI Taxonomy" id="2711215"/>
    <lineage>
        <taxon>Bacteria</taxon>
        <taxon>Pseudomonadati</taxon>
        <taxon>Pseudomonadota</taxon>
        <taxon>Alphaproteobacteria</taxon>
        <taxon>Sphingomonadales</taxon>
        <taxon>Sphingomonadaceae</taxon>
        <taxon>Stakelama</taxon>
    </lineage>
</organism>
<dbReference type="RefSeq" id="WP_165328081.1">
    <property type="nucleotide sequence ID" value="NZ_CP049109.1"/>
</dbReference>
<evidence type="ECO:0000256" key="3">
    <source>
        <dbReference type="ARBA" id="ARBA00004931"/>
    </source>
</evidence>
<evidence type="ECO:0000256" key="2">
    <source>
        <dbReference type="ARBA" id="ARBA00004824"/>
    </source>
</evidence>
<dbReference type="KEGG" id="spzr:G5C33_16120"/>
<evidence type="ECO:0000256" key="1">
    <source>
        <dbReference type="ARBA" id="ARBA00003109"/>
    </source>
</evidence>
<evidence type="ECO:0000256" key="11">
    <source>
        <dbReference type="ARBA" id="ARBA00049229"/>
    </source>
</evidence>
<comment type="catalytic activity">
    <reaction evidence="10">
        <text>L-isoleucine + 2-oxoglutarate = (S)-3-methyl-2-oxopentanoate + L-glutamate</text>
        <dbReference type="Rhea" id="RHEA:24801"/>
        <dbReference type="ChEBI" id="CHEBI:16810"/>
        <dbReference type="ChEBI" id="CHEBI:29985"/>
        <dbReference type="ChEBI" id="CHEBI:35146"/>
        <dbReference type="ChEBI" id="CHEBI:58045"/>
        <dbReference type="EC" id="2.6.1.42"/>
    </reaction>
</comment>
<evidence type="ECO:0000256" key="4">
    <source>
        <dbReference type="ARBA" id="ARBA00005072"/>
    </source>
</evidence>
<dbReference type="GO" id="GO:0009082">
    <property type="term" value="P:branched-chain amino acid biosynthetic process"/>
    <property type="evidence" value="ECO:0007669"/>
    <property type="project" value="UniProtKB-KW"/>
</dbReference>
<comment type="pathway">
    <text evidence="3">Amino-acid biosynthesis; L-valine biosynthesis; L-valine from pyruvate: step 4/4.</text>
</comment>
<reference evidence="12 13" key="1">
    <citation type="submission" date="2020-02" db="EMBL/GenBank/DDBJ databases">
        <authorList>
            <person name="Zheng R.K."/>
            <person name="Sun C.M."/>
        </authorList>
    </citation>
    <scope>NUCLEOTIDE SEQUENCE [LARGE SCALE GENOMIC DNA]</scope>
    <source>
        <strain evidence="13">zrk23</strain>
    </source>
</reference>
<dbReference type="InterPro" id="IPR036038">
    <property type="entry name" value="Aminotransferase-like"/>
</dbReference>
<keyword evidence="8" id="KW-0028">Amino-acid biosynthesis</keyword>
<dbReference type="EC" id="2.6.1.42" evidence="6"/>
<evidence type="ECO:0000256" key="8">
    <source>
        <dbReference type="ARBA" id="ARBA00023304"/>
    </source>
</evidence>
<evidence type="ECO:0000256" key="6">
    <source>
        <dbReference type="ARBA" id="ARBA00013053"/>
    </source>
</evidence>
<dbReference type="InterPro" id="IPR001544">
    <property type="entry name" value="Aminotrans_IV"/>
</dbReference>
<dbReference type="EMBL" id="CP049109">
    <property type="protein sequence ID" value="QIG81151.1"/>
    <property type="molecule type" value="Genomic_DNA"/>
</dbReference>
<comment type="similarity">
    <text evidence="5">Belongs to the class-IV pyridoxal-phosphate-dependent aminotransferase family.</text>
</comment>